<dbReference type="SUPFAM" id="SSF55031">
    <property type="entry name" value="Bacterial exopeptidase dimerisation domain"/>
    <property type="match status" value="1"/>
</dbReference>
<evidence type="ECO:0000259" key="3">
    <source>
        <dbReference type="Pfam" id="PF07687"/>
    </source>
</evidence>
<dbReference type="InterPro" id="IPR036264">
    <property type="entry name" value="Bact_exopeptidase_dim_dom"/>
</dbReference>
<keyword evidence="5" id="KW-1185">Reference proteome</keyword>
<sequence length="392" mass="43150">MENTLLNTQELLNDLKDEIISNRRYLHQHPELSFEEKETSSFIETKLIEYGFEQIEHYGKYGLVGRLKGNLPGPTVALRADFDALPIQDQKDTPYKSKVDGKMHACGHDGHTAALLGVSKVLKQVEDQLKGNVLVLFQPAEEKPPGGAKFMIEDGVLDEVDVIFGAHLDTSSPVGTVSVGSGYQMAAADHFKIEIKGQGGHGAYPHQTVDSIVIGTTVVNSLQQIVSRKVNPQQAAVVTVGTFHAGQAFNVIPDSVVIEGTVRTFEEDVQNLVEQEIHAISTGIAQSFGAEATVTYEKGYPSLYNHVNETEIVREAVSEIFGENVRPMKSTMGAEDFAFYLKKTPGSFFKVGARNQDPKTQFPHHHPSFDFDEEALINTGKSFLAILNKYVF</sequence>
<dbReference type="Gene3D" id="3.40.630.10">
    <property type="entry name" value="Zn peptidases"/>
    <property type="match status" value="1"/>
</dbReference>
<evidence type="ECO:0000313" key="5">
    <source>
        <dbReference type="Proteomes" id="UP000274033"/>
    </source>
</evidence>
<dbReference type="OrthoDB" id="9776731at2"/>
<dbReference type="Proteomes" id="UP000274033">
    <property type="component" value="Unassembled WGS sequence"/>
</dbReference>
<dbReference type="Gene3D" id="3.30.70.360">
    <property type="match status" value="1"/>
</dbReference>
<comment type="cofactor">
    <cofactor evidence="2">
        <name>Mn(2+)</name>
        <dbReference type="ChEBI" id="CHEBI:29035"/>
    </cofactor>
    <text evidence="2">The Mn(2+) ion enhances activity.</text>
</comment>
<dbReference type="Pfam" id="PF01546">
    <property type="entry name" value="Peptidase_M20"/>
    <property type="match status" value="1"/>
</dbReference>
<dbReference type="Pfam" id="PF07687">
    <property type="entry name" value="M20_dimer"/>
    <property type="match status" value="1"/>
</dbReference>
<keyword evidence="1 4" id="KW-0378">Hydrolase</keyword>
<dbReference type="GO" id="GO:0019877">
    <property type="term" value="P:diaminopimelate biosynthetic process"/>
    <property type="evidence" value="ECO:0007669"/>
    <property type="project" value="UniProtKB-ARBA"/>
</dbReference>
<feature type="binding site" evidence="2">
    <location>
        <position position="108"/>
    </location>
    <ligand>
        <name>Mn(2+)</name>
        <dbReference type="ChEBI" id="CHEBI:29035"/>
        <label>2</label>
    </ligand>
</feature>
<dbReference type="GO" id="GO:0050118">
    <property type="term" value="F:N-acetyldiaminopimelate deacetylase activity"/>
    <property type="evidence" value="ECO:0007669"/>
    <property type="project" value="UniProtKB-ARBA"/>
</dbReference>
<feature type="binding site" evidence="2">
    <location>
        <position position="142"/>
    </location>
    <ligand>
        <name>Mn(2+)</name>
        <dbReference type="ChEBI" id="CHEBI:29035"/>
        <label>2</label>
    </ligand>
</feature>
<evidence type="ECO:0000256" key="1">
    <source>
        <dbReference type="ARBA" id="ARBA00022801"/>
    </source>
</evidence>
<dbReference type="PANTHER" id="PTHR11014">
    <property type="entry name" value="PEPTIDASE M20 FAMILY MEMBER"/>
    <property type="match status" value="1"/>
</dbReference>
<dbReference type="AlphaFoldDB" id="A0A3N9UA05"/>
<dbReference type="InterPro" id="IPR017439">
    <property type="entry name" value="Amidohydrolase"/>
</dbReference>
<proteinExistence type="predicted"/>
<dbReference type="PANTHER" id="PTHR11014:SF63">
    <property type="entry name" value="METALLOPEPTIDASE, PUTATIVE (AFU_ORTHOLOGUE AFUA_6G09600)-RELATED"/>
    <property type="match status" value="1"/>
</dbReference>
<protein>
    <submittedName>
        <fullName evidence="4">Amidohydrolase</fullName>
    </submittedName>
</protein>
<dbReference type="EMBL" id="RRCT01000022">
    <property type="protein sequence ID" value="RQW73370.1"/>
    <property type="molecule type" value="Genomic_DNA"/>
</dbReference>
<name>A0A3N9UA05_9BACI</name>
<feature type="domain" description="Peptidase M20 dimerisation" evidence="3">
    <location>
        <begin position="190"/>
        <end position="279"/>
    </location>
</feature>
<dbReference type="SUPFAM" id="SSF53187">
    <property type="entry name" value="Zn-dependent exopeptidases"/>
    <property type="match status" value="1"/>
</dbReference>
<feature type="binding site" evidence="2">
    <location>
        <position position="106"/>
    </location>
    <ligand>
        <name>Mn(2+)</name>
        <dbReference type="ChEBI" id="CHEBI:29035"/>
        <label>2</label>
    </ligand>
</feature>
<reference evidence="4 5" key="1">
    <citation type="journal article" date="2013" name="J. Microbiol.">
        <title>Lysinibacillus chungkukjangi sp. nov., isolated from Chungkukjang, Korean fermented soybean food.</title>
        <authorList>
            <person name="Kim S.J."/>
            <person name="Jang Y.H."/>
            <person name="Hamada M."/>
            <person name="Ahn J.H."/>
            <person name="Weon H.Y."/>
            <person name="Suzuki K."/>
            <person name="Whang K.S."/>
            <person name="Kwon S.W."/>
        </authorList>
    </citation>
    <scope>NUCLEOTIDE SEQUENCE [LARGE SCALE GENOMIC DNA]</scope>
    <source>
        <strain evidence="4 5">MCCC 1A12701</strain>
    </source>
</reference>
<dbReference type="GO" id="GO:0046872">
    <property type="term" value="F:metal ion binding"/>
    <property type="evidence" value="ECO:0007669"/>
    <property type="project" value="UniProtKB-KW"/>
</dbReference>
<gene>
    <name evidence="4" type="ORF">EBB45_17105</name>
</gene>
<evidence type="ECO:0000256" key="2">
    <source>
        <dbReference type="PIRSR" id="PIRSR005962-1"/>
    </source>
</evidence>
<keyword evidence="2" id="KW-0464">Manganese</keyword>
<dbReference type="InterPro" id="IPR002933">
    <property type="entry name" value="Peptidase_M20"/>
</dbReference>
<feature type="binding site" evidence="2">
    <location>
        <position position="167"/>
    </location>
    <ligand>
        <name>Mn(2+)</name>
        <dbReference type="ChEBI" id="CHEBI:29035"/>
        <label>2</label>
    </ligand>
</feature>
<comment type="caution">
    <text evidence="4">The sequence shown here is derived from an EMBL/GenBank/DDBJ whole genome shotgun (WGS) entry which is preliminary data.</text>
</comment>
<dbReference type="NCBIfam" id="TIGR01891">
    <property type="entry name" value="amidohydrolases"/>
    <property type="match status" value="1"/>
</dbReference>
<organism evidence="4 5">
    <name type="scientific">Lysinibacillus composti</name>
    <dbReference type="NCBI Taxonomy" id="720633"/>
    <lineage>
        <taxon>Bacteria</taxon>
        <taxon>Bacillati</taxon>
        <taxon>Bacillota</taxon>
        <taxon>Bacilli</taxon>
        <taxon>Bacillales</taxon>
        <taxon>Bacillaceae</taxon>
        <taxon>Lysinibacillus</taxon>
    </lineage>
</organism>
<keyword evidence="2" id="KW-0479">Metal-binding</keyword>
<dbReference type="RefSeq" id="WP_124766564.1">
    <property type="nucleotide sequence ID" value="NZ_JAFBDY010000001.1"/>
</dbReference>
<feature type="binding site" evidence="2">
    <location>
        <position position="365"/>
    </location>
    <ligand>
        <name>Mn(2+)</name>
        <dbReference type="ChEBI" id="CHEBI:29035"/>
        <label>2</label>
    </ligand>
</feature>
<evidence type="ECO:0000313" key="4">
    <source>
        <dbReference type="EMBL" id="RQW73370.1"/>
    </source>
</evidence>
<dbReference type="FunFam" id="3.30.70.360:FF:000001">
    <property type="entry name" value="N-acetyldiaminopimelate deacetylase"/>
    <property type="match status" value="1"/>
</dbReference>
<accession>A0A3N9UA05</accession>
<dbReference type="InterPro" id="IPR011650">
    <property type="entry name" value="Peptidase_M20_dimer"/>
</dbReference>
<dbReference type="PIRSF" id="PIRSF005962">
    <property type="entry name" value="Pept_M20D_amidohydro"/>
    <property type="match status" value="1"/>
</dbReference>